<dbReference type="AlphaFoldDB" id="A0A1V9YYE8"/>
<evidence type="ECO:0008006" key="5">
    <source>
        <dbReference type="Google" id="ProtNLM"/>
    </source>
</evidence>
<evidence type="ECO:0000313" key="4">
    <source>
        <dbReference type="Proteomes" id="UP000243217"/>
    </source>
</evidence>
<reference evidence="3 4" key="1">
    <citation type="journal article" date="2014" name="Genome Biol. Evol.">
        <title>The secreted proteins of Achlya hypogyna and Thraustotheca clavata identify the ancestral oomycete secretome and reveal gene acquisitions by horizontal gene transfer.</title>
        <authorList>
            <person name="Misner I."/>
            <person name="Blouin N."/>
            <person name="Leonard G."/>
            <person name="Richards T.A."/>
            <person name="Lane C.E."/>
        </authorList>
    </citation>
    <scope>NUCLEOTIDE SEQUENCE [LARGE SCALE GENOMIC DNA]</scope>
    <source>
        <strain evidence="3 4">ATCC 34112</strain>
    </source>
</reference>
<dbReference type="EMBL" id="JNBS01002519">
    <property type="protein sequence ID" value="OQR90570.1"/>
    <property type="molecule type" value="Genomic_DNA"/>
</dbReference>
<organism evidence="3 4">
    <name type="scientific">Thraustotheca clavata</name>
    <dbReference type="NCBI Taxonomy" id="74557"/>
    <lineage>
        <taxon>Eukaryota</taxon>
        <taxon>Sar</taxon>
        <taxon>Stramenopiles</taxon>
        <taxon>Oomycota</taxon>
        <taxon>Saprolegniomycetes</taxon>
        <taxon>Saprolegniales</taxon>
        <taxon>Achlyaceae</taxon>
        <taxon>Thraustotheca</taxon>
    </lineage>
</organism>
<keyword evidence="4" id="KW-1185">Reference proteome</keyword>
<protein>
    <recommendedName>
        <fullName evidence="5">Secreted protein</fullName>
    </recommendedName>
</protein>
<dbReference type="Proteomes" id="UP000243217">
    <property type="component" value="Unassembled WGS sequence"/>
</dbReference>
<proteinExistence type="predicted"/>
<feature type="compositionally biased region" description="Polar residues" evidence="1">
    <location>
        <begin position="438"/>
        <end position="452"/>
    </location>
</feature>
<dbReference type="OrthoDB" id="73028at2759"/>
<sequence>MRGILVLLMVKCVAGLPICSTQDVFSLLGVAMQPSWSNCTTALNEPEGAISELVQFKNAAQLKQLCATKVCLDNIDTVYQDMPNCMTSDGINLHNATKFTSKILCSTLESSLLTHNGGYCNSLDRTVISFISTQKPVDEDCLASIGSNGTSLSALIPTHPSAPICTSTACKAYINSAYAHLPNCILNTSTQTINPKEAINQAFSTFCSQKIISSSSKSYAAAWIAFVVLPVLFQLPRKRMIRSSVPCVGCQRLYFPVSLPIHQKTCFHKNPFVDVPCPTCKLIISTGNYFNHVSNCVPQPTPQAPCKPLSAGLLGPIEEDGRIKCMKCRRGFAPVSYRLVIFVVFNGMQERIQKHQSICQEREKIEVVKDNQHNSVQDRGRTNVTKKAKYPKTTFSRPKILLKPTPQVMSLNTMPQLQPYKRAPFDLVLRDASNQNGFKSTGIDTSNRTSMGNPLHIMK</sequence>
<feature type="region of interest" description="Disordered" evidence="1">
    <location>
        <begin position="438"/>
        <end position="459"/>
    </location>
</feature>
<keyword evidence="2" id="KW-0732">Signal</keyword>
<evidence type="ECO:0000313" key="3">
    <source>
        <dbReference type="EMBL" id="OQR90570.1"/>
    </source>
</evidence>
<evidence type="ECO:0000256" key="2">
    <source>
        <dbReference type="SAM" id="SignalP"/>
    </source>
</evidence>
<accession>A0A1V9YYE8</accession>
<evidence type="ECO:0000256" key="1">
    <source>
        <dbReference type="SAM" id="MobiDB-lite"/>
    </source>
</evidence>
<gene>
    <name evidence="3" type="ORF">THRCLA_09277</name>
</gene>
<feature type="chain" id="PRO_5012009058" description="Secreted protein" evidence="2">
    <location>
        <begin position="16"/>
        <end position="459"/>
    </location>
</feature>
<comment type="caution">
    <text evidence="3">The sequence shown here is derived from an EMBL/GenBank/DDBJ whole genome shotgun (WGS) entry which is preliminary data.</text>
</comment>
<name>A0A1V9YYE8_9STRA</name>
<feature type="signal peptide" evidence="2">
    <location>
        <begin position="1"/>
        <end position="15"/>
    </location>
</feature>